<evidence type="ECO:0000256" key="10">
    <source>
        <dbReference type="ARBA" id="ARBA00022741"/>
    </source>
</evidence>
<dbReference type="GO" id="GO:0046486">
    <property type="term" value="P:glycerolipid metabolic process"/>
    <property type="evidence" value="ECO:0007669"/>
    <property type="project" value="UniProtKB-ARBA"/>
</dbReference>
<organism evidence="20">
    <name type="scientific">Sipha flava</name>
    <name type="common">yellow sugarcane aphid</name>
    <dbReference type="NCBI Taxonomy" id="143950"/>
    <lineage>
        <taxon>Eukaryota</taxon>
        <taxon>Metazoa</taxon>
        <taxon>Ecdysozoa</taxon>
        <taxon>Arthropoda</taxon>
        <taxon>Hexapoda</taxon>
        <taxon>Insecta</taxon>
        <taxon>Pterygota</taxon>
        <taxon>Neoptera</taxon>
        <taxon>Paraneoptera</taxon>
        <taxon>Hemiptera</taxon>
        <taxon>Sternorrhyncha</taxon>
        <taxon>Aphidomorpha</taxon>
        <taxon>Aphidoidea</taxon>
        <taxon>Aphididae</taxon>
        <taxon>Sipha</taxon>
    </lineage>
</organism>
<keyword evidence="10 15" id="KW-0547">Nucleotide-binding</keyword>
<dbReference type="Pfam" id="PF00536">
    <property type="entry name" value="SAM_1"/>
    <property type="match status" value="1"/>
</dbReference>
<reference evidence="20" key="1">
    <citation type="submission" date="2018-04" db="EMBL/GenBank/DDBJ databases">
        <title>Transcriptome assembly of Sipha flava.</title>
        <authorList>
            <person name="Scully E.D."/>
            <person name="Geib S.M."/>
            <person name="Palmer N.A."/>
            <person name="Koch K."/>
            <person name="Bradshaw J."/>
            <person name="Heng-Moss T."/>
            <person name="Sarath G."/>
        </authorList>
    </citation>
    <scope>NUCLEOTIDE SEQUENCE</scope>
</reference>
<keyword evidence="6" id="KW-0597">Phosphoprotein</keyword>
<dbReference type="CDD" id="cd20800">
    <property type="entry name" value="C1_DGK_typeII_rpt1"/>
    <property type="match status" value="1"/>
</dbReference>
<dbReference type="FunFam" id="2.60.200.40:FF:000001">
    <property type="entry name" value="Diacylglycerol kinase"/>
    <property type="match status" value="1"/>
</dbReference>
<gene>
    <name evidence="22 23 24" type="primary">LOC112690546</name>
    <name evidence="20" type="ORF">g.70300</name>
</gene>
<dbReference type="Pfam" id="PF00130">
    <property type="entry name" value="C1_1"/>
    <property type="match status" value="2"/>
</dbReference>
<dbReference type="Pfam" id="PF00781">
    <property type="entry name" value="DAGK_cat"/>
    <property type="match status" value="1"/>
</dbReference>
<dbReference type="SUPFAM" id="SSF57889">
    <property type="entry name" value="Cysteine-rich domain"/>
    <property type="match status" value="2"/>
</dbReference>
<evidence type="ECO:0000256" key="12">
    <source>
        <dbReference type="ARBA" id="ARBA00022777"/>
    </source>
</evidence>
<comment type="catalytic activity">
    <reaction evidence="1 15">
        <text>a 1,2-diacyl-sn-glycerol + ATP = a 1,2-diacyl-sn-glycero-3-phosphate + ADP + H(+)</text>
        <dbReference type="Rhea" id="RHEA:10272"/>
        <dbReference type="ChEBI" id="CHEBI:15378"/>
        <dbReference type="ChEBI" id="CHEBI:17815"/>
        <dbReference type="ChEBI" id="CHEBI:30616"/>
        <dbReference type="ChEBI" id="CHEBI:58608"/>
        <dbReference type="ChEBI" id="CHEBI:456216"/>
        <dbReference type="EC" id="2.7.1.107"/>
    </reaction>
</comment>
<comment type="subcellular location">
    <subcellularLocation>
        <location evidence="3">Cytoplasm</location>
    </subcellularLocation>
</comment>
<dbReference type="GO" id="GO:0007200">
    <property type="term" value="P:phospholipase C-activating G protein-coupled receptor signaling pathway"/>
    <property type="evidence" value="ECO:0007669"/>
    <property type="project" value="InterPro"/>
</dbReference>
<sequence length="1445" mass="162750">MEDWMAALKVTASRDLLNQPIGVDLNDLLSGNHSWHATSHARPTYCNICREQLSGVTSHGYSCEVCKCKVHKRCVDKAISNCKWTTLASVGKDIIEDNHGNILMIHQWMEGNLPVSSKCAVCDKTCGSVLRLQDWRCLWCRATVHTACRPKHSIKCPLGSNRLSVVPPTAIHSVGSDDSLEAIQPHGCSPLLVFVNSKSGDNQGVKFLRRFKQILNPAQVFDLIGNGPGPGLRLFRHFNPFRVLVCSGDGSVGWVLSEIDRLNMQVQCHVGVLPLGTGNDLARVLGWGASCDDDAHLPQILDKYERASTKILDRWSIMVYERSIDIGSGTKLTMNSGVQEGISLESAISTYYNYIMSNLNLILQSNEHEAIVNMAKVLCGTVKDFIVCISEISNGIDDSDFNDMRQDLKYKLDTLLQLLQKEEFKTTYQPKNETNQNNLTNSNEENAHIDINEISNNNVKYNEISAIKKVYKKQLLERANSLKKSVTKLIEHSGKTTCSTNILIPLPVSQLPSPSIDNNLNLEQLTPTSIANPISISPIPMLRRNSSNSTELNVESLPAPVEFADCRQEIVMDDQNAVLSEEDTSTYQTSQYDDLNSYCQIYETDKLKNESKDQISEPLKTYPASKISEEEFLGNIYHIDSSEASDEIPDSYILCDNKCLASSSRYSFRQACKGMFSRHNPKFNFGVNECMESDIDASNLISSSPEDEVSEDLHKELGVKDNNLKKCSLAHFIEGNDIARKSIKCRHLNKTYSDMEVETELRLKNNENDQEKCNVMMGLAVPNESNLIPNKNEINVRIQGSNGNLSTNGDHSCQLQNSKLGNDIVFDINDNDDELNSFKGLKRSQTMAGPAVVINPPSPQNFSPNKICDIEESHLDCRRNSFDSCRRLSAASPVMLSASPLRSSHKISSSTALNTRNHSPTPCSIQNDTSLKHNKRLPIINPLVTLPTWPNVTETSLISQVLLANADALCAPAVPLMDPDETLLEGFFEKCIMNNYFGIGIDAKISLDFHHKREEHPEKCRSRTRNYMWYGVLGSKQWLQKTYKNLDQRVQLECDGQRIPLPSLQGIVILNIPSFMGGTNFWGGTKEDRVYLAPSIDDRILEVVAVFGTIQMAASRLINLQHHRIAQCTTVQINIMGEEGVPIQVDGEAWVQPPGMIRIIHKNRMKMLCRNKALELSLKSWEEKQKQIKHQNKRTHSQSLCRYTPLSQEEWTILQGFLEATTNLIELIREILSKQKLVKGDELKKRMDSTNNNIKKISIIEHETKEKELRSVASDIVLSTKYLHEETLIMIRSAGNVFDGEFVVKLTLAFSRLENEFKKCLISCKDSDSDNESSSSYVYFLNNAYESEKLCRKGQFWQKLWKANVTSSKRLNHDVSNWSTVEVGIWLESVQLGEYIEVFANNDIRGKELLNLSRRDLKEIGMTKVGHLKRILMAVKELNTVHEHH</sequence>
<dbReference type="CDD" id="cd20852">
    <property type="entry name" value="C1_DGK_typeII_rpt2"/>
    <property type="match status" value="1"/>
</dbReference>
<dbReference type="OrthoDB" id="196165at2759"/>
<dbReference type="Gene3D" id="2.60.200.40">
    <property type="match status" value="1"/>
</dbReference>
<proteinExistence type="inferred from homology"/>
<dbReference type="InterPro" id="IPR001660">
    <property type="entry name" value="SAM"/>
</dbReference>
<evidence type="ECO:0000256" key="16">
    <source>
        <dbReference type="SAM" id="MobiDB-lite"/>
    </source>
</evidence>
<dbReference type="InterPro" id="IPR054474">
    <property type="entry name" value="DGKD_4H"/>
</dbReference>
<keyword evidence="5" id="KW-0963">Cytoplasm</keyword>
<dbReference type="EC" id="2.7.1.107" evidence="15"/>
<feature type="domain" description="Phorbol-ester/DAG-type" evidence="17">
    <location>
        <begin position="32"/>
        <end position="82"/>
    </location>
</feature>
<dbReference type="InterPro" id="IPR000756">
    <property type="entry name" value="Diacylglycerol_kin_accessory"/>
</dbReference>
<dbReference type="GeneID" id="112690546"/>
<evidence type="ECO:0000313" key="23">
    <source>
        <dbReference type="RefSeq" id="XP_025420365.1"/>
    </source>
</evidence>
<keyword evidence="11" id="KW-0863">Zinc-finger</keyword>
<feature type="domain" description="DAGKc" evidence="19">
    <location>
        <begin position="186"/>
        <end position="321"/>
    </location>
</feature>
<dbReference type="GO" id="GO:0005886">
    <property type="term" value="C:plasma membrane"/>
    <property type="evidence" value="ECO:0007669"/>
    <property type="project" value="TreeGrafter"/>
</dbReference>
<feature type="region of interest" description="Disordered" evidence="16">
    <location>
        <begin position="907"/>
        <end position="928"/>
    </location>
</feature>
<dbReference type="Pfam" id="PF22944">
    <property type="entry name" value="DGKD_4H"/>
    <property type="match status" value="1"/>
</dbReference>
<feature type="domain" description="SAM" evidence="18">
    <location>
        <begin position="1378"/>
        <end position="1441"/>
    </location>
</feature>
<dbReference type="SMART" id="SM00454">
    <property type="entry name" value="SAM"/>
    <property type="match status" value="1"/>
</dbReference>
<protein>
    <recommendedName>
        <fullName evidence="15">Diacylglycerol kinase</fullName>
        <shortName evidence="15">DAG kinase</shortName>
        <ecNumber evidence="15">2.7.1.107</ecNumber>
    </recommendedName>
</protein>
<dbReference type="SUPFAM" id="SSF111331">
    <property type="entry name" value="NAD kinase/diacylglycerol kinase-like"/>
    <property type="match status" value="2"/>
</dbReference>
<feature type="domain" description="Phorbol-ester/DAG-type" evidence="17">
    <location>
        <begin position="105"/>
        <end position="156"/>
    </location>
</feature>
<dbReference type="InterPro" id="IPR013761">
    <property type="entry name" value="SAM/pointed_sf"/>
</dbReference>
<dbReference type="EMBL" id="GGMS01005528">
    <property type="protein sequence ID" value="MBY74731.1"/>
    <property type="molecule type" value="Transcribed_RNA"/>
</dbReference>
<evidence type="ECO:0000259" key="18">
    <source>
        <dbReference type="PROSITE" id="PS50105"/>
    </source>
</evidence>
<evidence type="ECO:0000256" key="7">
    <source>
        <dbReference type="ARBA" id="ARBA00022679"/>
    </source>
</evidence>
<dbReference type="RefSeq" id="XP_025420365.1">
    <property type="nucleotide sequence ID" value="XM_025564580.1"/>
</dbReference>
<dbReference type="GO" id="GO:0008270">
    <property type="term" value="F:zinc ion binding"/>
    <property type="evidence" value="ECO:0007669"/>
    <property type="project" value="UniProtKB-KW"/>
</dbReference>
<dbReference type="PROSITE" id="PS00479">
    <property type="entry name" value="ZF_DAG_PE_1"/>
    <property type="match status" value="2"/>
</dbReference>
<dbReference type="PROSITE" id="PS50146">
    <property type="entry name" value="DAGK"/>
    <property type="match status" value="1"/>
</dbReference>
<evidence type="ECO:0000313" key="24">
    <source>
        <dbReference type="RefSeq" id="XP_025420366.1"/>
    </source>
</evidence>
<name>A0A2S2QAS4_9HEMI</name>
<evidence type="ECO:0000256" key="11">
    <source>
        <dbReference type="ARBA" id="ARBA00022771"/>
    </source>
</evidence>
<dbReference type="FunFam" id="3.40.50.10330:FF:000001">
    <property type="entry name" value="Diacylglycerol kinase"/>
    <property type="match status" value="1"/>
</dbReference>
<keyword evidence="13" id="KW-0862">Zinc</keyword>
<dbReference type="CDD" id="cd09507">
    <property type="entry name" value="SAM_DGK-delta-eta"/>
    <property type="match status" value="1"/>
</dbReference>
<comment type="similarity">
    <text evidence="4 15">Belongs to the eukaryotic diacylglycerol kinase family.</text>
</comment>
<dbReference type="GO" id="GO:0005737">
    <property type="term" value="C:cytoplasm"/>
    <property type="evidence" value="ECO:0007669"/>
    <property type="project" value="UniProtKB-SubCell"/>
</dbReference>
<dbReference type="FunFam" id="3.30.60.20:FF:000002">
    <property type="entry name" value="Diacylglycerol kinase"/>
    <property type="match status" value="1"/>
</dbReference>
<accession>A0A2S2QAS4</accession>
<keyword evidence="9" id="KW-0677">Repeat</keyword>
<evidence type="ECO:0000256" key="5">
    <source>
        <dbReference type="ARBA" id="ARBA00022490"/>
    </source>
</evidence>
<dbReference type="RefSeq" id="XP_025420366.1">
    <property type="nucleotide sequence ID" value="XM_025564581.1"/>
</dbReference>
<dbReference type="InterPro" id="IPR046349">
    <property type="entry name" value="C1-like_sf"/>
</dbReference>
<evidence type="ECO:0000256" key="4">
    <source>
        <dbReference type="ARBA" id="ARBA00009280"/>
    </source>
</evidence>
<dbReference type="InterPro" id="IPR001206">
    <property type="entry name" value="Diacylglycerol_kinase_cat_dom"/>
</dbReference>
<reference evidence="22 23" key="2">
    <citation type="submission" date="2025-04" db="UniProtKB">
        <authorList>
            <consortium name="RefSeq"/>
        </authorList>
    </citation>
    <scope>IDENTIFICATION</scope>
    <source>
        <tissue evidence="22 23">Whole body</tissue>
    </source>
</reference>
<keyword evidence="14 15" id="KW-0067">ATP-binding</keyword>
<evidence type="ECO:0000256" key="6">
    <source>
        <dbReference type="ARBA" id="ARBA00022553"/>
    </source>
</evidence>
<keyword evidence="12 15" id="KW-0418">Kinase</keyword>
<dbReference type="Pfam" id="PF00609">
    <property type="entry name" value="DAGK_acc"/>
    <property type="match status" value="1"/>
</dbReference>
<evidence type="ECO:0000313" key="21">
    <source>
        <dbReference type="Proteomes" id="UP000694846"/>
    </source>
</evidence>
<dbReference type="Proteomes" id="UP000694846">
    <property type="component" value="Unplaced"/>
</dbReference>
<keyword evidence="8" id="KW-0479">Metal-binding</keyword>
<keyword evidence="21" id="KW-1185">Reference proteome</keyword>
<dbReference type="PROSITE" id="PS50081">
    <property type="entry name" value="ZF_DAG_PE_2"/>
    <property type="match status" value="2"/>
</dbReference>
<dbReference type="SUPFAM" id="SSF47769">
    <property type="entry name" value="SAM/Pointed domain"/>
    <property type="match status" value="1"/>
</dbReference>
<dbReference type="InterPro" id="IPR016064">
    <property type="entry name" value="NAD/diacylglycerol_kinase_sf"/>
</dbReference>
<evidence type="ECO:0000256" key="3">
    <source>
        <dbReference type="ARBA" id="ARBA00004496"/>
    </source>
</evidence>
<dbReference type="SMART" id="SM00046">
    <property type="entry name" value="DAGKc"/>
    <property type="match status" value="1"/>
</dbReference>
<dbReference type="InterPro" id="IPR037607">
    <property type="entry name" value="DGK"/>
</dbReference>
<evidence type="ECO:0000313" key="20">
    <source>
        <dbReference type="EMBL" id="MBY74731.1"/>
    </source>
</evidence>
<dbReference type="Gene3D" id="3.30.60.20">
    <property type="match status" value="2"/>
</dbReference>
<evidence type="ECO:0000256" key="14">
    <source>
        <dbReference type="ARBA" id="ARBA00022840"/>
    </source>
</evidence>
<dbReference type="SMART" id="SM00045">
    <property type="entry name" value="DAGKa"/>
    <property type="match status" value="1"/>
</dbReference>
<dbReference type="PANTHER" id="PTHR11255:SF109">
    <property type="entry name" value="DIACYLGLYCEROL KINASE ETA"/>
    <property type="match status" value="1"/>
</dbReference>
<evidence type="ECO:0000256" key="9">
    <source>
        <dbReference type="ARBA" id="ARBA00022737"/>
    </source>
</evidence>
<evidence type="ECO:0000256" key="15">
    <source>
        <dbReference type="RuleBase" id="RU361128"/>
    </source>
</evidence>
<evidence type="ECO:0000256" key="8">
    <source>
        <dbReference type="ARBA" id="ARBA00022723"/>
    </source>
</evidence>
<dbReference type="Gene3D" id="3.40.50.10330">
    <property type="entry name" value="Probable inorganic polyphosphate/atp-NAD kinase, domain 1"/>
    <property type="match status" value="1"/>
</dbReference>
<evidence type="ECO:0000313" key="22">
    <source>
        <dbReference type="RefSeq" id="XP_025420364.1"/>
    </source>
</evidence>
<dbReference type="InterPro" id="IPR002219">
    <property type="entry name" value="PKC_DAG/PE"/>
</dbReference>
<keyword evidence="7 15" id="KW-0808">Transferase</keyword>
<comment type="function">
    <text evidence="2">Phosphorylates diacylglycerol (DAG) to generate phosphatidic acid (PA).</text>
</comment>
<evidence type="ECO:0000259" key="17">
    <source>
        <dbReference type="PROSITE" id="PS50081"/>
    </source>
</evidence>
<dbReference type="RefSeq" id="XP_025420364.1">
    <property type="nucleotide sequence ID" value="XM_025564579.1"/>
</dbReference>
<dbReference type="GO" id="GO:0004143">
    <property type="term" value="F:ATP-dependent diacylglycerol kinase activity"/>
    <property type="evidence" value="ECO:0007669"/>
    <property type="project" value="UniProtKB-EC"/>
</dbReference>
<dbReference type="SMART" id="SM00109">
    <property type="entry name" value="C1"/>
    <property type="match status" value="2"/>
</dbReference>
<dbReference type="PANTHER" id="PTHR11255">
    <property type="entry name" value="DIACYLGLYCEROL KINASE"/>
    <property type="match status" value="1"/>
</dbReference>
<evidence type="ECO:0000259" key="19">
    <source>
        <dbReference type="PROSITE" id="PS50146"/>
    </source>
</evidence>
<dbReference type="PROSITE" id="PS50105">
    <property type="entry name" value="SAM_DOMAIN"/>
    <property type="match status" value="1"/>
</dbReference>
<evidence type="ECO:0000256" key="1">
    <source>
        <dbReference type="ARBA" id="ARBA00001383"/>
    </source>
</evidence>
<dbReference type="Gene3D" id="1.10.150.50">
    <property type="entry name" value="Transcription Factor, Ets-1"/>
    <property type="match status" value="1"/>
</dbReference>
<dbReference type="GO" id="GO:0005524">
    <property type="term" value="F:ATP binding"/>
    <property type="evidence" value="ECO:0007669"/>
    <property type="project" value="UniProtKB-KW"/>
</dbReference>
<evidence type="ECO:0000256" key="2">
    <source>
        <dbReference type="ARBA" id="ARBA00002064"/>
    </source>
</evidence>
<evidence type="ECO:0000256" key="13">
    <source>
        <dbReference type="ARBA" id="ARBA00022833"/>
    </source>
</evidence>
<dbReference type="InterPro" id="IPR017438">
    <property type="entry name" value="ATP-NAD_kinase_N"/>
</dbReference>